<name>A0A1S6ITT7_9FIRM</name>
<dbReference type="Proteomes" id="UP000189464">
    <property type="component" value="Chromosome"/>
</dbReference>
<gene>
    <name evidence="1" type="ORF">B0537_03195</name>
</gene>
<reference evidence="1 2" key="1">
    <citation type="journal article" date="2016" name="Int. J. Syst. Evol. Microbiol.">
        <title>Desulfotomaculum ferrireducens sp. nov., a moderately thermophilic sulfate-reducing and dissimilatory Fe(III)-reducing bacterium isolated from compost.</title>
        <authorList>
            <person name="Yang G."/>
            <person name="Guo J."/>
            <person name="Zhuang L."/>
            <person name="Yuan Y."/>
            <person name="Zhou S."/>
        </authorList>
    </citation>
    <scope>NUCLEOTIDE SEQUENCE [LARGE SCALE GENOMIC DNA]</scope>
    <source>
        <strain evidence="1 2">GSS09</strain>
    </source>
</reference>
<evidence type="ECO:0000313" key="2">
    <source>
        <dbReference type="Proteomes" id="UP000189464"/>
    </source>
</evidence>
<dbReference type="STRING" id="1833852.B0537_03195"/>
<accession>A0A1S6ITT7</accession>
<sequence>MLIEEIKLFLELKAHKDEPERLVEIFYQNRDTLLKLKEKHPEWRTYLKPQVLEALREKGLPVD</sequence>
<evidence type="ECO:0000313" key="1">
    <source>
        <dbReference type="EMBL" id="AQS58185.1"/>
    </source>
</evidence>
<keyword evidence="2" id="KW-1185">Reference proteome</keyword>
<proteinExistence type="predicted"/>
<organism evidence="1 2">
    <name type="scientific">Desulforamulus ferrireducens</name>
    <dbReference type="NCBI Taxonomy" id="1833852"/>
    <lineage>
        <taxon>Bacteria</taxon>
        <taxon>Bacillati</taxon>
        <taxon>Bacillota</taxon>
        <taxon>Clostridia</taxon>
        <taxon>Eubacteriales</taxon>
        <taxon>Peptococcaceae</taxon>
        <taxon>Desulforamulus</taxon>
    </lineage>
</organism>
<protein>
    <submittedName>
        <fullName evidence="1">Uncharacterized protein</fullName>
    </submittedName>
</protein>
<dbReference type="AlphaFoldDB" id="A0A1S6ITT7"/>
<dbReference type="KEGG" id="dfg:B0537_03195"/>
<dbReference type="EMBL" id="CP019698">
    <property type="protein sequence ID" value="AQS58185.1"/>
    <property type="molecule type" value="Genomic_DNA"/>
</dbReference>